<dbReference type="EMBL" id="CP003639">
    <property type="protein sequence ID" value="AFM42192.1"/>
    <property type="molecule type" value="Genomic_DNA"/>
</dbReference>
<evidence type="ECO:0000256" key="1">
    <source>
        <dbReference type="SAM" id="Phobius"/>
    </source>
</evidence>
<gene>
    <name evidence="2" type="ordered locus">Desaci_3296</name>
</gene>
<keyword evidence="1" id="KW-0812">Transmembrane</keyword>
<accession>I4D8R8</accession>
<dbReference type="KEGG" id="dai:Desaci_3296"/>
<proteinExistence type="predicted"/>
<evidence type="ECO:0000313" key="3">
    <source>
        <dbReference type="Proteomes" id="UP000002892"/>
    </source>
</evidence>
<feature type="transmembrane region" description="Helical" evidence="1">
    <location>
        <begin position="103"/>
        <end position="122"/>
    </location>
</feature>
<organism evidence="2 3">
    <name type="scientific">Desulfosporosinus acidiphilus (strain DSM 22704 / JCM 16185 / SJ4)</name>
    <dbReference type="NCBI Taxonomy" id="646529"/>
    <lineage>
        <taxon>Bacteria</taxon>
        <taxon>Bacillati</taxon>
        <taxon>Bacillota</taxon>
        <taxon>Clostridia</taxon>
        <taxon>Eubacteriales</taxon>
        <taxon>Desulfitobacteriaceae</taxon>
        <taxon>Desulfosporosinus</taxon>
    </lineage>
</organism>
<dbReference type="Proteomes" id="UP000002892">
    <property type="component" value="Chromosome"/>
</dbReference>
<keyword evidence="1" id="KW-1133">Transmembrane helix</keyword>
<name>I4D8R8_DESAJ</name>
<dbReference type="HOGENOM" id="CLU_1956016_0_0_9"/>
<dbReference type="AlphaFoldDB" id="I4D8R8"/>
<keyword evidence="1" id="KW-0472">Membrane</keyword>
<dbReference type="RefSeq" id="WP_014828181.1">
    <property type="nucleotide sequence ID" value="NC_018068.1"/>
</dbReference>
<keyword evidence="3" id="KW-1185">Reference proteome</keyword>
<evidence type="ECO:0000313" key="2">
    <source>
        <dbReference type="EMBL" id="AFM42192.1"/>
    </source>
</evidence>
<reference evidence="2 3" key="1">
    <citation type="journal article" date="2012" name="J. Bacteriol.">
        <title>Complete genome sequences of Desulfosporosinus orientis DSM765T, Desulfosporosinus youngiae DSM17734T, Desulfosporosinus meridiei DSM13257T, and Desulfosporosinus acidiphilus DSM22704T.</title>
        <authorList>
            <person name="Pester M."/>
            <person name="Brambilla E."/>
            <person name="Alazard D."/>
            <person name="Rattei T."/>
            <person name="Weinmaier T."/>
            <person name="Han J."/>
            <person name="Lucas S."/>
            <person name="Lapidus A."/>
            <person name="Cheng J.F."/>
            <person name="Goodwin L."/>
            <person name="Pitluck S."/>
            <person name="Peters L."/>
            <person name="Ovchinnikova G."/>
            <person name="Teshima H."/>
            <person name="Detter J.C."/>
            <person name="Han C.S."/>
            <person name="Tapia R."/>
            <person name="Land M.L."/>
            <person name="Hauser L."/>
            <person name="Kyrpides N.C."/>
            <person name="Ivanova N.N."/>
            <person name="Pagani I."/>
            <person name="Huntmann M."/>
            <person name="Wei C.L."/>
            <person name="Davenport K.W."/>
            <person name="Daligault H."/>
            <person name="Chain P.S."/>
            <person name="Chen A."/>
            <person name="Mavromatis K."/>
            <person name="Markowitz V."/>
            <person name="Szeto E."/>
            <person name="Mikhailova N."/>
            <person name="Pati A."/>
            <person name="Wagner M."/>
            <person name="Woyke T."/>
            <person name="Ollivier B."/>
            <person name="Klenk H.P."/>
            <person name="Spring S."/>
            <person name="Loy A."/>
        </authorList>
    </citation>
    <scope>NUCLEOTIDE SEQUENCE [LARGE SCALE GENOMIC DNA]</scope>
    <source>
        <strain evidence="3">DSM 22704 / JCM 16185 / SJ4</strain>
    </source>
</reference>
<sequence length="128" mass="14128">MNPGNTRMYGPVMRAPLLFHQNNAVLNSNYYPIQQSFPSYYPDSSAQNFFPLEQFSFPPTTSSPSYYQSYPAPAFGSMPLLPLGYAPVIVPDNGRARPVSANGLTLILIAILILVALDLTLVRPQKGY</sequence>
<protein>
    <submittedName>
        <fullName evidence="2">Uncharacterized protein</fullName>
    </submittedName>
</protein>